<comment type="catalytic activity">
    <reaction evidence="4">
        <text>an aldehyde + NAD(+) + H2O = a carboxylate + NADH + 2 H(+)</text>
        <dbReference type="Rhea" id="RHEA:16185"/>
        <dbReference type="ChEBI" id="CHEBI:15377"/>
        <dbReference type="ChEBI" id="CHEBI:15378"/>
        <dbReference type="ChEBI" id="CHEBI:17478"/>
        <dbReference type="ChEBI" id="CHEBI:29067"/>
        <dbReference type="ChEBI" id="CHEBI:57540"/>
        <dbReference type="ChEBI" id="CHEBI:57945"/>
        <dbReference type="EC" id="1.2.1.3"/>
    </reaction>
</comment>
<protein>
    <recommendedName>
        <fullName evidence="3">aldehyde dehydrogenase (NAD(+))</fullName>
        <ecNumber evidence="3">1.2.1.3</ecNumber>
    </recommendedName>
</protein>
<keyword evidence="2 6" id="KW-0560">Oxidoreductase</keyword>
<dbReference type="PANTHER" id="PTHR11699">
    <property type="entry name" value="ALDEHYDE DEHYDROGENASE-RELATED"/>
    <property type="match status" value="1"/>
</dbReference>
<comment type="similarity">
    <text evidence="1 6">Belongs to the aldehyde dehydrogenase family.</text>
</comment>
<dbReference type="InterPro" id="IPR015590">
    <property type="entry name" value="Aldehyde_DH_dom"/>
</dbReference>
<sequence length="634" mass="68407">MDCLASHIPPSLHHLLETYAPPGSVKYVPHVGVALTSLLAVYVGYLYIQSWKEAAITFNVPIPTEVRKSGAGTTWEEVQGQQKMVLQDQVRGKWNHQLIMSYCPADGRVLGNGTKPATVDDVNEAVRAAGAAQREWAKSTFAERRQVLRTLLKYVLDHQDDLVTACCLDSGKTKVDASFGEILVTVEKLKWTIDHGEKALLPERRPTNFLMMYKKNMVTYEPLGVVGACVSWNYPLHNFIGPVISALFTGNAVVVKPSEQTAWCSKFFLEMVRGALSACGHSPDLVQMLVCLPGVADAFTSHPDVAHLTFIGSRPVAHKVCASAAKALIPVCVELGGKDPAVILDDSRTIRNLSSIASILMRGVFQSAGQNCIGVERIVALPGAYQRLIDIVTPRIQKLRLGSILLDSTTPDMGAMISPASFAALESLINEAVDQGARLLAGGTQHKHPVHEHGHYFAPTLLVDVTRDMRIAQTELFAPVFLLMRAESVADAIAISNSTPYALGASVFGHNSADVQACVSSISAGMVAINDFGSYYAVQLPFGGVRGSGYGRFAGEEGLRGLCNTKAVCADRFPKLIGTAIPPRVDYPIQKKEGAAGAKDGQKAWEMCKGVVETGYQYTLGGWIAGLFRLLGNM</sequence>
<dbReference type="PROSITE" id="PS00070">
    <property type="entry name" value="ALDEHYDE_DEHYDR_CYS"/>
    <property type="match status" value="1"/>
</dbReference>
<evidence type="ECO:0000259" key="7">
    <source>
        <dbReference type="Pfam" id="PF00171"/>
    </source>
</evidence>
<dbReference type="FunFam" id="3.40.309.10:FF:000024">
    <property type="entry name" value="Betaine aldehyde dehydrogenase"/>
    <property type="match status" value="1"/>
</dbReference>
<accession>A0A9W4K3A9</accession>
<dbReference type="GO" id="GO:0004029">
    <property type="term" value="F:aldehyde dehydrogenase (NAD+) activity"/>
    <property type="evidence" value="ECO:0007669"/>
    <property type="project" value="UniProtKB-EC"/>
</dbReference>
<dbReference type="CDD" id="cd07098">
    <property type="entry name" value="ALDH_F15-22"/>
    <property type="match status" value="1"/>
</dbReference>
<dbReference type="FunFam" id="3.40.605.10:FF:000014">
    <property type="entry name" value="aldehyde dehydrogenase 22A1"/>
    <property type="match status" value="1"/>
</dbReference>
<dbReference type="InterPro" id="IPR016162">
    <property type="entry name" value="Ald_DH_N"/>
</dbReference>
<organism evidence="8 9">
    <name type="scientific">Penicillium salamii</name>
    <dbReference type="NCBI Taxonomy" id="1612424"/>
    <lineage>
        <taxon>Eukaryota</taxon>
        <taxon>Fungi</taxon>
        <taxon>Dikarya</taxon>
        <taxon>Ascomycota</taxon>
        <taxon>Pezizomycotina</taxon>
        <taxon>Eurotiomycetes</taxon>
        <taxon>Eurotiomycetidae</taxon>
        <taxon>Eurotiales</taxon>
        <taxon>Aspergillaceae</taxon>
        <taxon>Penicillium</taxon>
    </lineage>
</organism>
<evidence type="ECO:0000313" key="9">
    <source>
        <dbReference type="Proteomes" id="UP001152646"/>
    </source>
</evidence>
<reference evidence="8" key="1">
    <citation type="submission" date="2021-07" db="EMBL/GenBank/DDBJ databases">
        <authorList>
            <person name="Branca A.L. A."/>
        </authorList>
    </citation>
    <scope>NUCLEOTIDE SEQUENCE</scope>
</reference>
<dbReference type="SUPFAM" id="SSF53720">
    <property type="entry name" value="ALDH-like"/>
    <property type="match status" value="1"/>
</dbReference>
<dbReference type="InterPro" id="IPR029510">
    <property type="entry name" value="Ald_DH_CS_GLU"/>
</dbReference>
<comment type="caution">
    <text evidence="8">The sequence shown here is derived from an EMBL/GenBank/DDBJ whole genome shotgun (WGS) entry which is preliminary data.</text>
</comment>
<feature type="active site" evidence="5">
    <location>
        <position position="334"/>
    </location>
</feature>
<dbReference type="InterPro" id="IPR016163">
    <property type="entry name" value="Ald_DH_C"/>
</dbReference>
<evidence type="ECO:0000256" key="2">
    <source>
        <dbReference type="ARBA" id="ARBA00023002"/>
    </source>
</evidence>
<evidence type="ECO:0000256" key="6">
    <source>
        <dbReference type="RuleBase" id="RU003345"/>
    </source>
</evidence>
<dbReference type="EC" id="1.2.1.3" evidence="3"/>
<dbReference type="Proteomes" id="UP001152646">
    <property type="component" value="Unassembled WGS sequence"/>
</dbReference>
<dbReference type="Pfam" id="PF00171">
    <property type="entry name" value="Aldedh"/>
    <property type="match status" value="1"/>
</dbReference>
<dbReference type="InterPro" id="IPR016160">
    <property type="entry name" value="Ald_DH_CS_CYS"/>
</dbReference>
<feature type="domain" description="Aldehyde dehydrogenase" evidence="7">
    <location>
        <begin position="99"/>
        <end position="568"/>
    </location>
</feature>
<name>A0A9W4K3A9_9EURO</name>
<dbReference type="OrthoDB" id="310895at2759"/>
<evidence type="ECO:0000256" key="5">
    <source>
        <dbReference type="PROSITE-ProRule" id="PRU10007"/>
    </source>
</evidence>
<dbReference type="InterPro" id="IPR016161">
    <property type="entry name" value="Ald_DH/histidinol_DH"/>
</dbReference>
<evidence type="ECO:0000313" key="8">
    <source>
        <dbReference type="EMBL" id="CAG8427855.1"/>
    </source>
</evidence>
<dbReference type="Gene3D" id="3.40.309.10">
    <property type="entry name" value="Aldehyde Dehydrogenase, Chain A, domain 2"/>
    <property type="match status" value="1"/>
</dbReference>
<evidence type="ECO:0000256" key="3">
    <source>
        <dbReference type="ARBA" id="ARBA00024226"/>
    </source>
</evidence>
<dbReference type="PROSITE" id="PS00687">
    <property type="entry name" value="ALDEHYDE_DEHYDR_GLU"/>
    <property type="match status" value="1"/>
</dbReference>
<dbReference type="AlphaFoldDB" id="A0A9W4K3A9"/>
<evidence type="ECO:0000256" key="4">
    <source>
        <dbReference type="ARBA" id="ARBA00049194"/>
    </source>
</evidence>
<dbReference type="Gene3D" id="3.40.605.10">
    <property type="entry name" value="Aldehyde Dehydrogenase, Chain A, domain 1"/>
    <property type="match status" value="1"/>
</dbReference>
<dbReference type="EMBL" id="CAJVPA010000261">
    <property type="protein sequence ID" value="CAG8427855.1"/>
    <property type="molecule type" value="Genomic_DNA"/>
</dbReference>
<evidence type="ECO:0000256" key="1">
    <source>
        <dbReference type="ARBA" id="ARBA00009986"/>
    </source>
</evidence>
<gene>
    <name evidence="8" type="ORF">PSALAMII_LOCUS11003</name>
</gene>
<proteinExistence type="inferred from homology"/>